<dbReference type="SUPFAM" id="SSF55874">
    <property type="entry name" value="ATPase domain of HSP90 chaperone/DNA topoisomerase II/histidine kinase"/>
    <property type="match status" value="1"/>
</dbReference>
<dbReference type="Gene3D" id="3.30.565.10">
    <property type="entry name" value="Histidine kinase-like ATPase, C-terminal domain"/>
    <property type="match status" value="1"/>
</dbReference>
<feature type="domain" description="Sacsin/Nov" evidence="1">
    <location>
        <begin position="15"/>
        <end position="124"/>
    </location>
</feature>
<dbReference type="InterPro" id="IPR022155">
    <property type="entry name" value="DUF3684"/>
</dbReference>
<dbReference type="InterPro" id="IPR036890">
    <property type="entry name" value="HATPase_C_sf"/>
</dbReference>
<gene>
    <name evidence="2" type="ORF">FF38_09207</name>
</gene>
<dbReference type="AlphaFoldDB" id="A0A0L0CJ06"/>
<dbReference type="PANTHER" id="PTHR47839:SF1">
    <property type="entry name" value="DOMAIN PROTEIN, PUTATIVE (AFU_ORTHOLOGUE AFUA_6G04830)-RELATED"/>
    <property type="match status" value="1"/>
</dbReference>
<reference evidence="2 3" key="1">
    <citation type="journal article" date="2015" name="Nat. Commun.">
        <title>Lucilia cuprina genome unlocks parasitic fly biology to underpin future interventions.</title>
        <authorList>
            <person name="Anstead C.A."/>
            <person name="Korhonen P.K."/>
            <person name="Young N.D."/>
            <person name="Hall R.S."/>
            <person name="Jex A.R."/>
            <person name="Murali S.C."/>
            <person name="Hughes D.S."/>
            <person name="Lee S.F."/>
            <person name="Perry T."/>
            <person name="Stroehlein A.J."/>
            <person name="Ansell B.R."/>
            <person name="Breugelmans B."/>
            <person name="Hofmann A."/>
            <person name="Qu J."/>
            <person name="Dugan S."/>
            <person name="Lee S.L."/>
            <person name="Chao H."/>
            <person name="Dinh H."/>
            <person name="Han Y."/>
            <person name="Doddapaneni H.V."/>
            <person name="Worley K.C."/>
            <person name="Muzny D.M."/>
            <person name="Ioannidis P."/>
            <person name="Waterhouse R.M."/>
            <person name="Zdobnov E.M."/>
            <person name="James P.J."/>
            <person name="Bagnall N.H."/>
            <person name="Kotze A.C."/>
            <person name="Gibbs R.A."/>
            <person name="Richards S."/>
            <person name="Batterham P."/>
            <person name="Gasser R.B."/>
        </authorList>
    </citation>
    <scope>NUCLEOTIDE SEQUENCE [LARGE SCALE GENOMIC DNA]</scope>
    <source>
        <strain evidence="2 3">LS</strain>
        <tissue evidence="2">Full body</tissue>
    </source>
</reference>
<evidence type="ECO:0000259" key="1">
    <source>
        <dbReference type="Pfam" id="PF25794"/>
    </source>
</evidence>
<feature type="non-terminal residue" evidence="2">
    <location>
        <position position="453"/>
    </location>
</feature>
<organism evidence="2 3">
    <name type="scientific">Lucilia cuprina</name>
    <name type="common">Green bottle fly</name>
    <name type="synonym">Australian sheep blowfly</name>
    <dbReference type="NCBI Taxonomy" id="7375"/>
    <lineage>
        <taxon>Eukaryota</taxon>
        <taxon>Metazoa</taxon>
        <taxon>Ecdysozoa</taxon>
        <taxon>Arthropoda</taxon>
        <taxon>Hexapoda</taxon>
        <taxon>Insecta</taxon>
        <taxon>Pterygota</taxon>
        <taxon>Neoptera</taxon>
        <taxon>Endopterygota</taxon>
        <taxon>Diptera</taxon>
        <taxon>Brachycera</taxon>
        <taxon>Muscomorpha</taxon>
        <taxon>Oestroidea</taxon>
        <taxon>Calliphoridae</taxon>
        <taxon>Luciliinae</taxon>
        <taxon>Lucilia</taxon>
    </lineage>
</organism>
<proteinExistence type="predicted"/>
<name>A0A0L0CJ06_LUCCU</name>
<feature type="non-terminal residue" evidence="2">
    <location>
        <position position="1"/>
    </location>
</feature>
<dbReference type="Pfam" id="PF25794">
    <property type="entry name" value="SACS"/>
    <property type="match status" value="1"/>
</dbReference>
<protein>
    <recommendedName>
        <fullName evidence="1">Sacsin/Nov domain-containing protein</fullName>
    </recommendedName>
</protein>
<sequence length="453" mass="50737">KNTVSVNHKALVTRALTKYPVDFALFRELLQNSADAQAHTATISFESKEVITDPLKLHQCSISKLSFSNDGLEFINDDWNRLREIASGNPNETKIGAFGVGFYSVFELTDEPLVHSGNSIMSFQYEGVQLQYFVNQTTAFHKGTLIDLPYKADGTLPDLVKFVGFLIQSFLLVNLMEVNLEVKCANKTYPLLNLSKQRNNVADMISLPPSINPKSPNGVFKVQRLGRTDYKISIKYLNATQSAPLTLSSGWFSLGKQIVKSLSQSSGDPNDYTSTEDPQMVFRNAEDTESYELLLAYLAANWDSIKANTQLVESLKVSPFLLGYKHINIPQEHTEKENGAGLAGEASLYSSKQLVIVDNVIIFNQFKGKVISAPQTEILEPFYSRLGVPNLTSLLKQTVYFGTEVDKPEETEVLSKRVKERLGLFLDNTSKQVARKSLNFDVKFISQIEFKRE</sequence>
<keyword evidence="3" id="KW-1185">Reference proteome</keyword>
<dbReference type="PANTHER" id="PTHR47839">
    <property type="entry name" value="DOMAIN PROTEIN, PUTATIVE (AFU_ORTHOLOGUE AFUA_6G04830)-RELATED"/>
    <property type="match status" value="1"/>
</dbReference>
<evidence type="ECO:0000313" key="3">
    <source>
        <dbReference type="Proteomes" id="UP000037069"/>
    </source>
</evidence>
<comment type="caution">
    <text evidence="2">The sequence shown here is derived from an EMBL/GenBank/DDBJ whole genome shotgun (WGS) entry which is preliminary data.</text>
</comment>
<dbReference type="Proteomes" id="UP000037069">
    <property type="component" value="Unassembled WGS sequence"/>
</dbReference>
<accession>A0A0L0CJ06</accession>
<dbReference type="EMBL" id="JRES01000330">
    <property type="protein sequence ID" value="KNC32236.1"/>
    <property type="molecule type" value="Genomic_DNA"/>
</dbReference>
<dbReference type="Pfam" id="PF12449">
    <property type="entry name" value="DUF3684"/>
    <property type="match status" value="1"/>
</dbReference>
<dbReference type="STRING" id="7375.A0A0L0CJ06"/>
<dbReference type="NCBIfam" id="NF047352">
    <property type="entry name" value="P_loop_sacsin"/>
    <property type="match status" value="1"/>
</dbReference>
<dbReference type="InterPro" id="IPR058210">
    <property type="entry name" value="SACS/Nov_dom"/>
</dbReference>
<evidence type="ECO:0000313" key="2">
    <source>
        <dbReference type="EMBL" id="KNC32236.1"/>
    </source>
</evidence>